<dbReference type="Proteomes" id="UP000290289">
    <property type="component" value="Chromosome 15"/>
</dbReference>
<evidence type="ECO:0000313" key="2">
    <source>
        <dbReference type="Proteomes" id="UP000290289"/>
    </source>
</evidence>
<dbReference type="EMBL" id="RDQH01000341">
    <property type="protein sequence ID" value="RXH73873.1"/>
    <property type="molecule type" value="Genomic_DNA"/>
</dbReference>
<organism evidence="1 2">
    <name type="scientific">Malus domestica</name>
    <name type="common">Apple</name>
    <name type="synonym">Pyrus malus</name>
    <dbReference type="NCBI Taxonomy" id="3750"/>
    <lineage>
        <taxon>Eukaryota</taxon>
        <taxon>Viridiplantae</taxon>
        <taxon>Streptophyta</taxon>
        <taxon>Embryophyta</taxon>
        <taxon>Tracheophyta</taxon>
        <taxon>Spermatophyta</taxon>
        <taxon>Magnoliopsida</taxon>
        <taxon>eudicotyledons</taxon>
        <taxon>Gunneridae</taxon>
        <taxon>Pentapetalae</taxon>
        <taxon>rosids</taxon>
        <taxon>fabids</taxon>
        <taxon>Rosales</taxon>
        <taxon>Rosaceae</taxon>
        <taxon>Amygdaloideae</taxon>
        <taxon>Maleae</taxon>
        <taxon>Malus</taxon>
    </lineage>
</organism>
<sequence length="105" mass="11671">MALEIRKQFHMSRQCPTMILQCFVPCGVDVVGKVFLVVLCGVDAELQYSVVVGKIPLLVAEKRSINRSGQCSEPKGKQVTNDSKLSSLEEGIIPKPIDKFSTWIY</sequence>
<dbReference type="AlphaFoldDB" id="A0A498HY80"/>
<comment type="caution">
    <text evidence="1">The sequence shown here is derived from an EMBL/GenBank/DDBJ whole genome shotgun (WGS) entry which is preliminary data.</text>
</comment>
<proteinExistence type="predicted"/>
<protein>
    <submittedName>
        <fullName evidence="1">Uncharacterized protein</fullName>
    </submittedName>
</protein>
<evidence type="ECO:0000313" key="1">
    <source>
        <dbReference type="EMBL" id="RXH73873.1"/>
    </source>
</evidence>
<name>A0A498HY80_MALDO</name>
<reference evidence="1 2" key="1">
    <citation type="submission" date="2018-10" db="EMBL/GenBank/DDBJ databases">
        <title>A high-quality apple genome assembly.</title>
        <authorList>
            <person name="Hu J."/>
        </authorList>
    </citation>
    <scope>NUCLEOTIDE SEQUENCE [LARGE SCALE GENOMIC DNA]</scope>
    <source>
        <strain evidence="2">cv. HFTH1</strain>
        <tissue evidence="1">Young leaf</tissue>
    </source>
</reference>
<accession>A0A498HY80</accession>
<gene>
    <name evidence="1" type="ORF">DVH24_016695</name>
</gene>
<keyword evidence="2" id="KW-1185">Reference proteome</keyword>